<dbReference type="GO" id="GO:0006355">
    <property type="term" value="P:regulation of DNA-templated transcription"/>
    <property type="evidence" value="ECO:0007669"/>
    <property type="project" value="InterPro"/>
</dbReference>
<evidence type="ECO:0000256" key="4">
    <source>
        <dbReference type="ARBA" id="ARBA00022691"/>
    </source>
</evidence>
<dbReference type="InterPro" id="IPR001678">
    <property type="entry name" value="MeTrfase_RsmB-F_NOP2_dom"/>
</dbReference>
<comment type="similarity">
    <text evidence="1">Belongs to the class I-like SAM-binding methyltransferase superfamily. RsmB/NOP family.</text>
</comment>
<dbReference type="PROSITE" id="PS51686">
    <property type="entry name" value="SAM_MT_RSMB_NOP"/>
    <property type="match status" value="1"/>
</dbReference>
<comment type="caution">
    <text evidence="7">The sequence shown here is derived from an EMBL/GenBank/DDBJ whole genome shotgun (WGS) entry which is preliminary data.</text>
</comment>
<dbReference type="PRINTS" id="PR02008">
    <property type="entry name" value="RCMTFAMILY"/>
</dbReference>
<dbReference type="Pfam" id="PF01189">
    <property type="entry name" value="Methyltr_RsmB-F"/>
    <property type="match status" value="1"/>
</dbReference>
<dbReference type="EMBL" id="JNSL01000033">
    <property type="protein sequence ID" value="KGA19221.1"/>
    <property type="molecule type" value="Genomic_DNA"/>
</dbReference>
<keyword evidence="3" id="KW-0808">Transferase</keyword>
<proteinExistence type="inferred from homology"/>
<reference evidence="7" key="1">
    <citation type="submission" date="2014-06" db="EMBL/GenBank/DDBJ databases">
        <title>Key roles for freshwater Actinobacteria revealed by deep metagenomic sequencing.</title>
        <authorList>
            <person name="Ghai R."/>
            <person name="Mizuno C.M."/>
            <person name="Picazo A."/>
            <person name="Camacho A."/>
            <person name="Rodriguez-Valera F."/>
        </authorList>
    </citation>
    <scope>NUCLEOTIDE SEQUENCE</scope>
</reference>
<name>A0A094QXM6_9ZZZZ</name>
<dbReference type="SUPFAM" id="SSF48013">
    <property type="entry name" value="NusB-like"/>
    <property type="match status" value="1"/>
</dbReference>
<evidence type="ECO:0000259" key="6">
    <source>
        <dbReference type="PROSITE" id="PS51686"/>
    </source>
</evidence>
<keyword evidence="5" id="KW-0694">RNA-binding</keyword>
<dbReference type="SUPFAM" id="SSF53335">
    <property type="entry name" value="S-adenosyl-L-methionine-dependent methyltransferases"/>
    <property type="match status" value="1"/>
</dbReference>
<evidence type="ECO:0000256" key="2">
    <source>
        <dbReference type="ARBA" id="ARBA00022603"/>
    </source>
</evidence>
<organism evidence="7">
    <name type="scientific">freshwater metagenome</name>
    <dbReference type="NCBI Taxonomy" id="449393"/>
    <lineage>
        <taxon>unclassified sequences</taxon>
        <taxon>metagenomes</taxon>
        <taxon>ecological metagenomes</taxon>
    </lineage>
</organism>
<dbReference type="InterPro" id="IPR006027">
    <property type="entry name" value="NusB_RsmB_TIM44"/>
</dbReference>
<dbReference type="AlphaFoldDB" id="A0A094QXM6"/>
<dbReference type="Gene3D" id="3.40.50.150">
    <property type="entry name" value="Vaccinia Virus protein VP39"/>
    <property type="match status" value="1"/>
</dbReference>
<evidence type="ECO:0000256" key="3">
    <source>
        <dbReference type="ARBA" id="ARBA00022679"/>
    </source>
</evidence>
<dbReference type="PROSITE" id="PS01153">
    <property type="entry name" value="NOL1_NOP2_SUN"/>
    <property type="match status" value="1"/>
</dbReference>
<dbReference type="InterPro" id="IPR035926">
    <property type="entry name" value="NusB-like_sf"/>
</dbReference>
<dbReference type="InterPro" id="IPR049560">
    <property type="entry name" value="MeTrfase_RsmB-F_NOP2_cat"/>
</dbReference>
<feature type="domain" description="SAM-dependent MTase RsmB/NOP-type" evidence="6">
    <location>
        <begin position="176"/>
        <end position="456"/>
    </location>
</feature>
<dbReference type="GO" id="GO:0003723">
    <property type="term" value="F:RNA binding"/>
    <property type="evidence" value="ECO:0007669"/>
    <property type="project" value="UniProtKB-KW"/>
</dbReference>
<evidence type="ECO:0000313" key="7">
    <source>
        <dbReference type="EMBL" id="KGA19221.1"/>
    </source>
</evidence>
<sequence>MSYSGTTRRAAFDVLQAVHDKDAYSNLVLPAVLDELKVSSRDAGLATEITYGALRRQGSLDAVIDACASRTDTMDSKVRNILRVGAYQLLFMRIPAHAAVDETVTLARDVAGMGVSKFVNAVLRKISASTWEEWLETLSKGKTPVEVLALEYSYPVWVIRSLADAYKCDLDSIREVLAAGNEPALVSLVAKPGQADVTELLELPHVEPGRWSPIAATMLRPSGSDEKWSTRPGDIDAVRDNRIGVQDEGSQLVALAVAKVEIQGTQTHWLDMCAGPGGKAAILAGLASEAGADFTALEPIPARAHLVSNSLWNAPGDHQVIETDAREFNPDHQFDRILVDAPCTGLGALRRRPEARWRRQPSDIPPLTALQQELLAKAGELVRVGGVVGYATCSPHLAETDAIVANFLKRNPNFETVDVSPVLPQLNLPKGSMNLRLRPDVRLARLKPWVYEFRRAYFLLTLAT</sequence>
<dbReference type="Gene3D" id="1.10.940.10">
    <property type="entry name" value="NusB-like"/>
    <property type="match status" value="1"/>
</dbReference>
<dbReference type="GO" id="GO:0001510">
    <property type="term" value="P:RNA methylation"/>
    <property type="evidence" value="ECO:0007669"/>
    <property type="project" value="InterPro"/>
</dbReference>
<keyword evidence="2" id="KW-0489">Methyltransferase</keyword>
<accession>A0A094QXM6</accession>
<dbReference type="Pfam" id="PF01029">
    <property type="entry name" value="NusB"/>
    <property type="match status" value="1"/>
</dbReference>
<protein>
    <recommendedName>
        <fullName evidence="6">SAM-dependent MTase RsmB/NOP-type domain-containing protein</fullName>
    </recommendedName>
</protein>
<gene>
    <name evidence="7" type="ORF">GM51_6910</name>
</gene>
<dbReference type="GO" id="GO:0008173">
    <property type="term" value="F:RNA methyltransferase activity"/>
    <property type="evidence" value="ECO:0007669"/>
    <property type="project" value="InterPro"/>
</dbReference>
<evidence type="ECO:0000256" key="5">
    <source>
        <dbReference type="ARBA" id="ARBA00022884"/>
    </source>
</evidence>
<dbReference type="InterPro" id="IPR023267">
    <property type="entry name" value="RCMT"/>
</dbReference>
<dbReference type="InterPro" id="IPR018314">
    <property type="entry name" value="RsmB/NOL1/NOP2-like_CS"/>
</dbReference>
<dbReference type="InterPro" id="IPR029063">
    <property type="entry name" value="SAM-dependent_MTases_sf"/>
</dbReference>
<keyword evidence="4" id="KW-0949">S-adenosyl-L-methionine</keyword>
<dbReference type="PANTHER" id="PTHR22807:SF53">
    <property type="entry name" value="RIBOSOMAL RNA SMALL SUBUNIT METHYLTRANSFERASE B-RELATED"/>
    <property type="match status" value="1"/>
</dbReference>
<dbReference type="PANTHER" id="PTHR22807">
    <property type="entry name" value="NOP2 YEAST -RELATED NOL1/NOP2/FMU SUN DOMAIN-CONTAINING"/>
    <property type="match status" value="1"/>
</dbReference>
<evidence type="ECO:0000256" key="1">
    <source>
        <dbReference type="ARBA" id="ARBA00007494"/>
    </source>
</evidence>